<sequence>MRQLAAMVGISNPYLSQIENNLRAPSAQVLNNIATSLGMDPEALKVTDPDDDGDLRAAIRRDSNLTPAQRRALLEVYGAMLAANRADSDR</sequence>
<dbReference type="InterPro" id="IPR001387">
    <property type="entry name" value="Cro/C1-type_HTH"/>
</dbReference>
<protein>
    <submittedName>
        <fullName evidence="2">Helix-turn-helix transcriptional regulator</fullName>
    </submittedName>
</protein>
<dbReference type="InterPro" id="IPR010982">
    <property type="entry name" value="Lambda_DNA-bd_dom_sf"/>
</dbReference>
<keyword evidence="3" id="KW-1185">Reference proteome</keyword>
<dbReference type="PROSITE" id="PS50943">
    <property type="entry name" value="HTH_CROC1"/>
    <property type="match status" value="1"/>
</dbReference>
<gene>
    <name evidence="2" type="ORF">HH308_25955</name>
</gene>
<accession>A0A848L114</accession>
<dbReference type="AlphaFoldDB" id="A0A848L114"/>
<dbReference type="Gene3D" id="1.10.260.40">
    <property type="entry name" value="lambda repressor-like DNA-binding domains"/>
    <property type="match status" value="1"/>
</dbReference>
<dbReference type="CDD" id="cd00093">
    <property type="entry name" value="HTH_XRE"/>
    <property type="match status" value="1"/>
</dbReference>
<dbReference type="Pfam" id="PF01381">
    <property type="entry name" value="HTH_3"/>
    <property type="match status" value="1"/>
</dbReference>
<evidence type="ECO:0000313" key="2">
    <source>
        <dbReference type="EMBL" id="NMO04670.1"/>
    </source>
</evidence>
<proteinExistence type="predicted"/>
<comment type="caution">
    <text evidence="2">The sequence shown here is derived from an EMBL/GenBank/DDBJ whole genome shotgun (WGS) entry which is preliminary data.</text>
</comment>
<dbReference type="EMBL" id="JABBNB010000039">
    <property type="protein sequence ID" value="NMO04670.1"/>
    <property type="molecule type" value="Genomic_DNA"/>
</dbReference>
<evidence type="ECO:0000259" key="1">
    <source>
        <dbReference type="PROSITE" id="PS50943"/>
    </source>
</evidence>
<name>A0A848L114_9ACTN</name>
<evidence type="ECO:0000313" key="3">
    <source>
        <dbReference type="Proteomes" id="UP000550729"/>
    </source>
</evidence>
<dbReference type="Proteomes" id="UP000550729">
    <property type="component" value="Unassembled WGS sequence"/>
</dbReference>
<feature type="domain" description="HTH cro/C1-type" evidence="1">
    <location>
        <begin position="1"/>
        <end position="44"/>
    </location>
</feature>
<dbReference type="GO" id="GO:0003677">
    <property type="term" value="F:DNA binding"/>
    <property type="evidence" value="ECO:0007669"/>
    <property type="project" value="InterPro"/>
</dbReference>
<dbReference type="SUPFAM" id="SSF47413">
    <property type="entry name" value="lambda repressor-like DNA-binding domains"/>
    <property type="match status" value="1"/>
</dbReference>
<organism evidence="2 3">
    <name type="scientific">Gordonia asplenii</name>
    <dbReference type="NCBI Taxonomy" id="2725283"/>
    <lineage>
        <taxon>Bacteria</taxon>
        <taxon>Bacillati</taxon>
        <taxon>Actinomycetota</taxon>
        <taxon>Actinomycetes</taxon>
        <taxon>Mycobacteriales</taxon>
        <taxon>Gordoniaceae</taxon>
        <taxon>Gordonia</taxon>
    </lineage>
</organism>
<reference evidence="2 3" key="1">
    <citation type="submission" date="2020-04" db="EMBL/GenBank/DDBJ databases">
        <title>Gordonia sp. nov. TBRC 11910.</title>
        <authorList>
            <person name="Suriyachadkun C."/>
        </authorList>
    </citation>
    <scope>NUCLEOTIDE SEQUENCE [LARGE SCALE GENOMIC DNA]</scope>
    <source>
        <strain evidence="2 3">TBRC 11910</strain>
    </source>
</reference>